<protein>
    <submittedName>
        <fullName evidence="1">Uncharacterized protein</fullName>
    </submittedName>
</protein>
<reference evidence="1" key="2">
    <citation type="journal article" date="2015" name="Data Brief">
        <title>Shoot transcriptome of the giant reed, Arundo donax.</title>
        <authorList>
            <person name="Barrero R.A."/>
            <person name="Guerrero F.D."/>
            <person name="Moolhuijzen P."/>
            <person name="Goolsby J.A."/>
            <person name="Tidwell J."/>
            <person name="Bellgard S.E."/>
            <person name="Bellgard M.I."/>
        </authorList>
    </citation>
    <scope>NUCLEOTIDE SEQUENCE</scope>
    <source>
        <tissue evidence="1">Shoot tissue taken approximately 20 cm above the soil surface</tissue>
    </source>
</reference>
<name>A0A0A9FTL5_ARUDO</name>
<sequence>MAVRILPLYLKYRSEPSKEPSTNYYFFPFLRTRDDSSSR</sequence>
<dbReference type="EMBL" id="GBRH01184230">
    <property type="protein sequence ID" value="JAE13666.1"/>
    <property type="molecule type" value="Transcribed_RNA"/>
</dbReference>
<accession>A0A0A9FTL5</accession>
<reference evidence="1" key="1">
    <citation type="submission" date="2014-09" db="EMBL/GenBank/DDBJ databases">
        <authorList>
            <person name="Magalhaes I.L.F."/>
            <person name="Oliveira U."/>
            <person name="Santos F.R."/>
            <person name="Vidigal T.H.D.A."/>
            <person name="Brescovit A.D."/>
            <person name="Santos A.J."/>
        </authorList>
    </citation>
    <scope>NUCLEOTIDE SEQUENCE</scope>
    <source>
        <tissue evidence="1">Shoot tissue taken approximately 20 cm above the soil surface</tissue>
    </source>
</reference>
<dbReference type="AlphaFoldDB" id="A0A0A9FTL5"/>
<organism evidence="1">
    <name type="scientific">Arundo donax</name>
    <name type="common">Giant reed</name>
    <name type="synonym">Donax arundinaceus</name>
    <dbReference type="NCBI Taxonomy" id="35708"/>
    <lineage>
        <taxon>Eukaryota</taxon>
        <taxon>Viridiplantae</taxon>
        <taxon>Streptophyta</taxon>
        <taxon>Embryophyta</taxon>
        <taxon>Tracheophyta</taxon>
        <taxon>Spermatophyta</taxon>
        <taxon>Magnoliopsida</taxon>
        <taxon>Liliopsida</taxon>
        <taxon>Poales</taxon>
        <taxon>Poaceae</taxon>
        <taxon>PACMAD clade</taxon>
        <taxon>Arundinoideae</taxon>
        <taxon>Arundineae</taxon>
        <taxon>Arundo</taxon>
    </lineage>
</organism>
<evidence type="ECO:0000313" key="1">
    <source>
        <dbReference type="EMBL" id="JAE13666.1"/>
    </source>
</evidence>
<proteinExistence type="predicted"/>